<evidence type="ECO:0000313" key="3">
    <source>
        <dbReference type="Proteomes" id="UP000036168"/>
    </source>
</evidence>
<evidence type="ECO:0000313" key="4">
    <source>
        <dbReference type="Proteomes" id="UP001341297"/>
    </source>
</evidence>
<organism evidence="1 3">
    <name type="scientific">Bacillus glycinifermentans</name>
    <dbReference type="NCBI Taxonomy" id="1664069"/>
    <lineage>
        <taxon>Bacteria</taxon>
        <taxon>Bacillati</taxon>
        <taxon>Bacillota</taxon>
        <taxon>Bacilli</taxon>
        <taxon>Bacillales</taxon>
        <taxon>Bacillaceae</taxon>
        <taxon>Bacillus</taxon>
    </lineage>
</organism>
<protein>
    <submittedName>
        <fullName evidence="1">Uncharacterized protein</fullName>
    </submittedName>
</protein>
<name>A0A0T6BI92_9BACI</name>
<proteinExistence type="predicted"/>
<reference evidence="1 3" key="1">
    <citation type="journal article" date="2015" name="Int. J. Syst. Evol. Microbiol.">
        <title>Bacillus glycinifermentans sp. nov., isolated from fermented soybean paste.</title>
        <authorList>
            <person name="Kim S.J."/>
            <person name="Dunlap C.A."/>
            <person name="Kwon S.W."/>
            <person name="Rooney A.P."/>
        </authorList>
    </citation>
    <scope>NUCLEOTIDE SEQUENCE [LARGE SCALE GENOMIC DNA]</scope>
    <source>
        <strain evidence="1 3">GO-13</strain>
    </source>
</reference>
<gene>
    <name evidence="1" type="ORF">AB447_209285</name>
    <name evidence="2" type="ORF">P8828_20830</name>
</gene>
<dbReference type="EMBL" id="LECW02000082">
    <property type="protein sequence ID" value="KRT87147.1"/>
    <property type="molecule type" value="Genomic_DNA"/>
</dbReference>
<dbReference type="Proteomes" id="UP001341297">
    <property type="component" value="Unassembled WGS sequence"/>
</dbReference>
<sequence length="81" mass="9635">MKEQTFLDFGKRSLTKEDEQRLKSELNDYFKKRKERIYASKRKKLLNTASKINFVPGHAPDFDKMSNERIKSLIKIAEIDK</sequence>
<dbReference type="RefSeq" id="WP_048355911.1">
    <property type="nucleotide sequence ID" value="NZ_JARRTL010000027.1"/>
</dbReference>
<evidence type="ECO:0000313" key="2">
    <source>
        <dbReference type="EMBL" id="MEC0487202.1"/>
    </source>
</evidence>
<reference evidence="1" key="2">
    <citation type="submission" date="2015-10" db="EMBL/GenBank/DDBJ databases">
        <authorList>
            <person name="Gilbert D.G."/>
        </authorList>
    </citation>
    <scope>NUCLEOTIDE SEQUENCE</scope>
    <source>
        <strain evidence="1">GO-13</strain>
    </source>
</reference>
<comment type="caution">
    <text evidence="1">The sequence shown here is derived from an EMBL/GenBank/DDBJ whole genome shotgun (WGS) entry which is preliminary data.</text>
</comment>
<dbReference type="Proteomes" id="UP000036168">
    <property type="component" value="Unassembled WGS sequence"/>
</dbReference>
<dbReference type="AlphaFoldDB" id="A0A0T6BI92"/>
<evidence type="ECO:0000313" key="1">
    <source>
        <dbReference type="EMBL" id="KRT87147.1"/>
    </source>
</evidence>
<dbReference type="EMBL" id="JARRTL010000027">
    <property type="protein sequence ID" value="MEC0487202.1"/>
    <property type="molecule type" value="Genomic_DNA"/>
</dbReference>
<reference evidence="2 4" key="3">
    <citation type="submission" date="2023-03" db="EMBL/GenBank/DDBJ databases">
        <title>Agriculturally important microbes genome sequencing.</title>
        <authorList>
            <person name="Dunlap C."/>
        </authorList>
    </citation>
    <scope>NUCLEOTIDE SEQUENCE [LARGE SCALE GENOMIC DNA]</scope>
    <source>
        <strain evidence="2 4">CBP-3203</strain>
    </source>
</reference>
<keyword evidence="4" id="KW-1185">Reference proteome</keyword>
<accession>A0A0T6BI92</accession>